<dbReference type="PRINTS" id="PR00364">
    <property type="entry name" value="DISEASERSIST"/>
</dbReference>
<keyword evidence="1" id="KW-0677">Repeat</keyword>
<comment type="caution">
    <text evidence="8">The sequence shown here is derived from an EMBL/GenBank/DDBJ whole genome shotgun (WGS) entry which is preliminary data.</text>
</comment>
<dbReference type="FunFam" id="1.10.10.10:FF:000322">
    <property type="entry name" value="Probable disease resistance protein At1g63360"/>
    <property type="match status" value="1"/>
</dbReference>
<dbReference type="InterPro" id="IPR042197">
    <property type="entry name" value="Apaf_helical"/>
</dbReference>
<feature type="domain" description="NB-ARC" evidence="4">
    <location>
        <begin position="162"/>
        <end position="339"/>
    </location>
</feature>
<proteinExistence type="predicted"/>
<dbReference type="Gene3D" id="1.10.8.430">
    <property type="entry name" value="Helical domain of apoptotic protease-activating factors"/>
    <property type="match status" value="1"/>
</dbReference>
<dbReference type="OrthoDB" id="646178at2759"/>
<evidence type="ECO:0000259" key="5">
    <source>
        <dbReference type="Pfam" id="PF18052"/>
    </source>
</evidence>
<name>A0A8J6CP34_9ROSI</name>
<dbReference type="InterPro" id="IPR055414">
    <property type="entry name" value="LRR_R13L4/SHOC2-like"/>
</dbReference>
<organism evidence="8 9">
    <name type="scientific">Gossypium anomalum</name>
    <dbReference type="NCBI Taxonomy" id="47600"/>
    <lineage>
        <taxon>Eukaryota</taxon>
        <taxon>Viridiplantae</taxon>
        <taxon>Streptophyta</taxon>
        <taxon>Embryophyta</taxon>
        <taxon>Tracheophyta</taxon>
        <taxon>Spermatophyta</taxon>
        <taxon>Magnoliopsida</taxon>
        <taxon>eudicotyledons</taxon>
        <taxon>Gunneridae</taxon>
        <taxon>Pentapetalae</taxon>
        <taxon>rosids</taxon>
        <taxon>malvids</taxon>
        <taxon>Malvales</taxon>
        <taxon>Malvaceae</taxon>
        <taxon>Malvoideae</taxon>
        <taxon>Gossypium</taxon>
    </lineage>
</organism>
<dbReference type="Gene3D" id="1.10.10.10">
    <property type="entry name" value="Winged helix-like DNA-binding domain superfamily/Winged helix DNA-binding domain"/>
    <property type="match status" value="1"/>
</dbReference>
<dbReference type="GO" id="GO:0098542">
    <property type="term" value="P:defense response to other organism"/>
    <property type="evidence" value="ECO:0007669"/>
    <property type="project" value="TreeGrafter"/>
</dbReference>
<dbReference type="Pfam" id="PF23559">
    <property type="entry name" value="WHD_DRP"/>
    <property type="match status" value="1"/>
</dbReference>
<dbReference type="Gene3D" id="3.40.50.300">
    <property type="entry name" value="P-loop containing nucleotide triphosphate hydrolases"/>
    <property type="match status" value="1"/>
</dbReference>
<dbReference type="Pfam" id="PF18052">
    <property type="entry name" value="Rx_N"/>
    <property type="match status" value="1"/>
</dbReference>
<evidence type="ECO:0000259" key="7">
    <source>
        <dbReference type="Pfam" id="PF23598"/>
    </source>
</evidence>
<evidence type="ECO:0000313" key="8">
    <source>
        <dbReference type="EMBL" id="KAG8478026.1"/>
    </source>
</evidence>
<evidence type="ECO:0000259" key="4">
    <source>
        <dbReference type="Pfam" id="PF00931"/>
    </source>
</evidence>
<dbReference type="SUPFAM" id="SSF52540">
    <property type="entry name" value="P-loop containing nucleoside triphosphate hydrolases"/>
    <property type="match status" value="1"/>
</dbReference>
<gene>
    <name evidence="8" type="ORF">CXB51_027785</name>
</gene>
<feature type="domain" description="Disease resistance R13L4/SHOC-2-like LRR" evidence="7">
    <location>
        <begin position="563"/>
        <end position="901"/>
    </location>
</feature>
<feature type="domain" description="Disease resistance N-terminal" evidence="5">
    <location>
        <begin position="5"/>
        <end position="93"/>
    </location>
</feature>
<sequence>MAESVVSFLVERLGELLIEEAAQLLGVNKKVKQLQIELKRMQCFLKDADKRLDEKESVKNWVSEIREAAYDVEDVIDNYIVKFASKKGGIIGNSIIHRKELHNLASEIDKIKSRITDLTRSLQTYGITARKEGEGSRILSERQRQLRWSYSHIVEEQIVGFEENIKELMVKLIHEEERCRVVSICGMGGLGKTTLAKTLYHHADIRRHFEAFAWAYISQQCRPRDVWEGILLKLITPSKEEKEEILRMRDEELAKKLYKVQQEKKCLIVIDDIWTSEAWETLFPAFPDETTVGSKILLTTRNRKVASDADQNGFLHEPECLNEEQSWELFQLKAFPRKDKSGFVVEKDMENLGREMVGSCAGLPLAIIVLGGLLATKETVNEWDKVHRNIKLHLARSKKSGRQAKLSEVLALSYHELPYQLKPCFLHLSQFPEDFEIPTKKLVRQWVAEGFISSQDEVEVDERHETVEEVAQGYLHDMINRSMVQVGVKGSTGTIKTCRLHDLMRDLCLSKAKQENFMHIIGSLPSSTYSRPTPVSKIRRCAIHLDQNNQDPGLPEYQKNPNLRSLFFFRPKKHRIHNERLLKSVFDKFKLLKVLDLEGIKGLEEKLPEDIGFLVQMRFLSLKKTRIRELPTSLVNLVGLQTLNLQTIDKVSWESTVQVPNILWKMAQLRHLYLPKWCGDVTDNLQLACLSNLQTLVNFPANKCNVRDLLLLTNLRKLVLNDPRHFESFVQIFEPPNKILPYLTSLSLKTDLLSFPDTVVDLRKLLLGCPRLCKLHVEGRIKNLPRDNEFPSSLTKLTLWGSRLVEDPMEALGKLPHLKYLSGWELFMGKKMTCSRNSFPQLKTLLLRGLSNFEEWKIEEGAMPTLSRLGISDCYKLKMVPDGLRFVTTLREVEIRWMSRAFKSSIEEDGEDFYKVQHVPSIDCMEDCYIDTDALKSKRSKMTQSSMGVSLQDLSFKII</sequence>
<dbReference type="PANTHER" id="PTHR23155:SF1185">
    <property type="entry name" value="DISEASE RESISTANCE RPP8-LIKE PROTEIN 3-RELATED"/>
    <property type="match status" value="1"/>
</dbReference>
<dbReference type="InterPro" id="IPR036388">
    <property type="entry name" value="WH-like_DNA-bd_sf"/>
</dbReference>
<dbReference type="Gene3D" id="1.20.5.4130">
    <property type="match status" value="1"/>
</dbReference>
<dbReference type="InterPro" id="IPR041118">
    <property type="entry name" value="Rx_N"/>
</dbReference>
<evidence type="ECO:0000313" key="9">
    <source>
        <dbReference type="Proteomes" id="UP000701853"/>
    </source>
</evidence>
<dbReference type="FunFam" id="1.10.8.430:FF:000003">
    <property type="entry name" value="Probable disease resistance protein At5g66910"/>
    <property type="match status" value="1"/>
</dbReference>
<reference evidence="8 9" key="1">
    <citation type="journal article" date="2021" name="bioRxiv">
        <title>The Gossypium anomalum genome as a resource for cotton improvement and evolutionary analysis of hybrid incompatibility.</title>
        <authorList>
            <person name="Grover C.E."/>
            <person name="Yuan D."/>
            <person name="Arick M.A."/>
            <person name="Miller E.R."/>
            <person name="Hu G."/>
            <person name="Peterson D.G."/>
            <person name="Wendel J.F."/>
            <person name="Udall J.A."/>
        </authorList>
    </citation>
    <scope>NUCLEOTIDE SEQUENCE [LARGE SCALE GENOMIC DNA]</scope>
    <source>
        <strain evidence="8">JFW-Udall</strain>
        <tissue evidence="8">Leaf</tissue>
    </source>
</reference>
<keyword evidence="9" id="KW-1185">Reference proteome</keyword>
<dbReference type="InterPro" id="IPR058922">
    <property type="entry name" value="WHD_DRP"/>
</dbReference>
<dbReference type="Gene3D" id="3.80.10.10">
    <property type="entry name" value="Ribonuclease Inhibitor"/>
    <property type="match status" value="2"/>
</dbReference>
<evidence type="ECO:0000256" key="2">
    <source>
        <dbReference type="ARBA" id="ARBA00022741"/>
    </source>
</evidence>
<dbReference type="InterPro" id="IPR002182">
    <property type="entry name" value="NB-ARC"/>
</dbReference>
<evidence type="ECO:0000256" key="1">
    <source>
        <dbReference type="ARBA" id="ARBA00022737"/>
    </source>
</evidence>
<dbReference type="Pfam" id="PF23598">
    <property type="entry name" value="LRR_14"/>
    <property type="match status" value="1"/>
</dbReference>
<protein>
    <recommendedName>
        <fullName evidence="10">Disease resistance protein At1g50180</fullName>
    </recommendedName>
</protein>
<evidence type="ECO:0000259" key="6">
    <source>
        <dbReference type="Pfam" id="PF23559"/>
    </source>
</evidence>
<dbReference type="AlphaFoldDB" id="A0A8J6CP34"/>
<dbReference type="FunFam" id="3.40.50.300:FF:001091">
    <property type="entry name" value="Probable disease resistance protein At1g61300"/>
    <property type="match status" value="1"/>
</dbReference>
<dbReference type="Pfam" id="PF00931">
    <property type="entry name" value="NB-ARC"/>
    <property type="match status" value="1"/>
</dbReference>
<dbReference type="EMBL" id="JAHUZN010000011">
    <property type="protein sequence ID" value="KAG8478026.1"/>
    <property type="molecule type" value="Genomic_DNA"/>
</dbReference>
<dbReference type="PANTHER" id="PTHR23155">
    <property type="entry name" value="DISEASE RESISTANCE PROTEIN RP"/>
    <property type="match status" value="1"/>
</dbReference>
<dbReference type="InterPro" id="IPR038005">
    <property type="entry name" value="RX-like_CC"/>
</dbReference>
<dbReference type="InterPro" id="IPR027417">
    <property type="entry name" value="P-loop_NTPase"/>
</dbReference>
<evidence type="ECO:0008006" key="10">
    <source>
        <dbReference type="Google" id="ProtNLM"/>
    </source>
</evidence>
<keyword evidence="3" id="KW-0611">Plant defense</keyword>
<dbReference type="SUPFAM" id="SSF52058">
    <property type="entry name" value="L domain-like"/>
    <property type="match status" value="1"/>
</dbReference>
<keyword evidence="2" id="KW-0547">Nucleotide-binding</keyword>
<dbReference type="CDD" id="cd14798">
    <property type="entry name" value="RX-CC_like"/>
    <property type="match status" value="1"/>
</dbReference>
<evidence type="ECO:0000256" key="3">
    <source>
        <dbReference type="ARBA" id="ARBA00022821"/>
    </source>
</evidence>
<feature type="domain" description="Disease resistance protein winged helix" evidence="6">
    <location>
        <begin position="431"/>
        <end position="508"/>
    </location>
</feature>
<dbReference type="Proteomes" id="UP000701853">
    <property type="component" value="Chromosome 11"/>
</dbReference>
<dbReference type="InterPro" id="IPR032675">
    <property type="entry name" value="LRR_dom_sf"/>
</dbReference>
<dbReference type="GO" id="GO:0043531">
    <property type="term" value="F:ADP binding"/>
    <property type="evidence" value="ECO:0007669"/>
    <property type="project" value="InterPro"/>
</dbReference>
<accession>A0A8J6CP34</accession>
<dbReference type="InterPro" id="IPR044974">
    <property type="entry name" value="Disease_R_plants"/>
</dbReference>